<dbReference type="PANTHER" id="PTHR43877">
    <property type="entry name" value="AMINOALKYLPHOSPHONATE N-ACETYLTRANSFERASE-RELATED-RELATED"/>
    <property type="match status" value="1"/>
</dbReference>
<dbReference type="InterPro" id="IPR000182">
    <property type="entry name" value="GNAT_dom"/>
</dbReference>
<dbReference type="EMBL" id="LPXN01000146">
    <property type="protein sequence ID" value="KZD03398.1"/>
    <property type="molecule type" value="Genomic_DNA"/>
</dbReference>
<evidence type="ECO:0000313" key="5">
    <source>
        <dbReference type="Proteomes" id="UP000076400"/>
    </source>
</evidence>
<dbReference type="SUPFAM" id="SSF55729">
    <property type="entry name" value="Acyl-CoA N-acyltransferases (Nat)"/>
    <property type="match status" value="1"/>
</dbReference>
<dbReference type="GO" id="GO:0016747">
    <property type="term" value="F:acyltransferase activity, transferring groups other than amino-acyl groups"/>
    <property type="evidence" value="ECO:0007669"/>
    <property type="project" value="InterPro"/>
</dbReference>
<dbReference type="STRING" id="580166.AUP43_13080"/>
<dbReference type="InterPro" id="IPR050832">
    <property type="entry name" value="Bact_Acetyltransf"/>
</dbReference>
<dbReference type="Proteomes" id="UP000076400">
    <property type="component" value="Unassembled WGS sequence"/>
</dbReference>
<dbReference type="PROSITE" id="PS51186">
    <property type="entry name" value="GNAT"/>
    <property type="match status" value="1"/>
</dbReference>
<evidence type="ECO:0000256" key="2">
    <source>
        <dbReference type="ARBA" id="ARBA00023315"/>
    </source>
</evidence>
<proteinExistence type="predicted"/>
<dbReference type="InterPro" id="IPR016181">
    <property type="entry name" value="Acyl_CoA_acyltransferase"/>
</dbReference>
<sequence>MIIRPIAAADRAAWQRLWDAYCDFYQETVPPAVSDGTFARILDPAQPIGGMLAVEPGGQPVGLMHYVLHPNTWSLQTLAYLEDLYVQADQRGKGTGRALIEALVAEARRAGWFRVYWHTHAHNHDARLLYDKVAGPSDMVKYTIPIGYA</sequence>
<evidence type="ECO:0000313" key="4">
    <source>
        <dbReference type="EMBL" id="KZD03398.1"/>
    </source>
</evidence>
<gene>
    <name evidence="4" type="ORF">AUP43_13080</name>
</gene>
<organism evidence="4 5">
    <name type="scientific">Oceanibaculum pacificum</name>
    <dbReference type="NCBI Taxonomy" id="580166"/>
    <lineage>
        <taxon>Bacteria</taxon>
        <taxon>Pseudomonadati</taxon>
        <taxon>Pseudomonadota</taxon>
        <taxon>Alphaproteobacteria</taxon>
        <taxon>Rhodospirillales</taxon>
        <taxon>Oceanibaculaceae</taxon>
        <taxon>Oceanibaculum</taxon>
    </lineage>
</organism>
<keyword evidence="5" id="KW-1185">Reference proteome</keyword>
<name>A0A154VQ86_9PROT</name>
<dbReference type="Pfam" id="PF00583">
    <property type="entry name" value="Acetyltransf_1"/>
    <property type="match status" value="1"/>
</dbReference>
<keyword evidence="1" id="KW-0808">Transferase</keyword>
<evidence type="ECO:0000256" key="1">
    <source>
        <dbReference type="ARBA" id="ARBA00022679"/>
    </source>
</evidence>
<keyword evidence="2" id="KW-0012">Acyltransferase</keyword>
<feature type="domain" description="N-acetyltransferase" evidence="3">
    <location>
        <begin position="1"/>
        <end position="149"/>
    </location>
</feature>
<dbReference type="RefSeq" id="WP_067559091.1">
    <property type="nucleotide sequence ID" value="NZ_LPXN01000146.1"/>
</dbReference>
<evidence type="ECO:0000259" key="3">
    <source>
        <dbReference type="PROSITE" id="PS51186"/>
    </source>
</evidence>
<protein>
    <recommendedName>
        <fullName evidence="3">N-acetyltransferase domain-containing protein</fullName>
    </recommendedName>
</protein>
<dbReference type="Gene3D" id="3.40.630.30">
    <property type="match status" value="1"/>
</dbReference>
<dbReference type="CDD" id="cd04301">
    <property type="entry name" value="NAT_SF"/>
    <property type="match status" value="1"/>
</dbReference>
<dbReference type="OrthoDB" id="9805924at2"/>
<reference evidence="4 5" key="1">
    <citation type="submission" date="2015-12" db="EMBL/GenBank/DDBJ databases">
        <title>Genome sequence of Oceanibaculum pacificum MCCC 1A02656.</title>
        <authorList>
            <person name="Lu L."/>
            <person name="Lai Q."/>
            <person name="Shao Z."/>
            <person name="Qian P."/>
        </authorList>
    </citation>
    <scope>NUCLEOTIDE SEQUENCE [LARGE SCALE GENOMIC DNA]</scope>
    <source>
        <strain evidence="4 5">MCCC 1A02656</strain>
    </source>
</reference>
<comment type="caution">
    <text evidence="4">The sequence shown here is derived from an EMBL/GenBank/DDBJ whole genome shotgun (WGS) entry which is preliminary data.</text>
</comment>
<accession>A0A154VQ86</accession>
<dbReference type="AlphaFoldDB" id="A0A154VQ86"/>